<name>A0A0V1D8D7_TRIBR</name>
<dbReference type="Proteomes" id="UP000054653">
    <property type="component" value="Unassembled WGS sequence"/>
</dbReference>
<dbReference type="OrthoDB" id="10398592at2759"/>
<proteinExistence type="predicted"/>
<dbReference type="EMBL" id="JYDI01000031">
    <property type="protein sequence ID" value="KRY57426.1"/>
    <property type="molecule type" value="Genomic_DNA"/>
</dbReference>
<sequence length="94" mass="11590">MHKRIVLSEEIIFLRILYKLLRKFRRFQREVRHLFTRMWKKRELKNISSVDLLITFFNLFFKMSNIAIASDNFQHHCSMYCQSFYLSQTAGDRH</sequence>
<reference evidence="1 2" key="1">
    <citation type="submission" date="2015-01" db="EMBL/GenBank/DDBJ databases">
        <title>Evolution of Trichinella species and genotypes.</title>
        <authorList>
            <person name="Korhonen P.K."/>
            <person name="Edoardo P."/>
            <person name="Giuseppe L.R."/>
            <person name="Gasser R.B."/>
        </authorList>
    </citation>
    <scope>NUCLEOTIDE SEQUENCE [LARGE SCALE GENOMIC DNA]</scope>
    <source>
        <strain evidence="1">ISS120</strain>
    </source>
</reference>
<gene>
    <name evidence="1" type="ORF">T03_8617</name>
</gene>
<organism evidence="1 2">
    <name type="scientific">Trichinella britovi</name>
    <name type="common">Parasitic roundworm</name>
    <dbReference type="NCBI Taxonomy" id="45882"/>
    <lineage>
        <taxon>Eukaryota</taxon>
        <taxon>Metazoa</taxon>
        <taxon>Ecdysozoa</taxon>
        <taxon>Nematoda</taxon>
        <taxon>Enoplea</taxon>
        <taxon>Dorylaimia</taxon>
        <taxon>Trichinellida</taxon>
        <taxon>Trichinellidae</taxon>
        <taxon>Trichinella</taxon>
    </lineage>
</organism>
<comment type="caution">
    <text evidence="1">The sequence shown here is derived from an EMBL/GenBank/DDBJ whole genome shotgun (WGS) entry which is preliminary data.</text>
</comment>
<protein>
    <submittedName>
        <fullName evidence="1">Uncharacterized protein</fullName>
    </submittedName>
</protein>
<evidence type="ECO:0000313" key="2">
    <source>
        <dbReference type="Proteomes" id="UP000054653"/>
    </source>
</evidence>
<keyword evidence="2" id="KW-1185">Reference proteome</keyword>
<dbReference type="AlphaFoldDB" id="A0A0V1D8D7"/>
<accession>A0A0V1D8D7</accession>
<evidence type="ECO:0000313" key="1">
    <source>
        <dbReference type="EMBL" id="KRY57426.1"/>
    </source>
</evidence>